<keyword evidence="5" id="KW-1185">Reference proteome</keyword>
<proteinExistence type="inferred from homology"/>
<evidence type="ECO:0000313" key="5">
    <source>
        <dbReference type="Proteomes" id="UP001443914"/>
    </source>
</evidence>
<dbReference type="PANTHER" id="PTHR31623">
    <property type="entry name" value="F21J9.9"/>
    <property type="match status" value="1"/>
</dbReference>
<comment type="caution">
    <text evidence="4">The sequence shown here is derived from an EMBL/GenBank/DDBJ whole genome shotgun (WGS) entry which is preliminary data.</text>
</comment>
<dbReference type="GO" id="GO:0016746">
    <property type="term" value="F:acyltransferase activity"/>
    <property type="evidence" value="ECO:0007669"/>
    <property type="project" value="UniProtKB-KW"/>
</dbReference>
<dbReference type="PANTHER" id="PTHR31623:SF110">
    <property type="entry name" value="VINORINE SYNTHASE-LIKE"/>
    <property type="match status" value="1"/>
</dbReference>
<evidence type="ECO:0000256" key="1">
    <source>
        <dbReference type="ARBA" id="ARBA00009861"/>
    </source>
</evidence>
<dbReference type="EMBL" id="JBDFQZ010000005">
    <property type="protein sequence ID" value="KAK9725473.1"/>
    <property type="molecule type" value="Genomic_DNA"/>
</dbReference>
<sequence length="453" mass="50332">MEKTLNVQVNVLSNDMVKPSTPTPNHLKTFDISYVDQILPLVPPFLSTGLVFYTAPPPTQPPLDITRLKSSLSKTLSRFYPLAGRIKQSTIDCNDEGLPFIETNVNCSLSSFLSLPNRLDFMPKFLPPRESLGIVGNLGTVTELAHLAIQVNVFTCGGLAIGWYDIHKIMDGSSSATFFKHWTALASQCYDDLIQPDFDATVTAFPPLSKAPQLQWDNGSENHVNQKSRTVVKSFVFQSPAIAALITRAATKLVPNPTRYLALAGFIWEHVMASKCSDFQSNGYTDTVLQVTLDLRPRINPPLPRGSIGNLVNTAVARAENPTQMKDLVVEIHEAVAKVKSEIGGYQGESAVQNVRKNWNNLINVMSDYKDRAYKLVSWSKLGFSDLDFGFGKPKWMVPTDGIMSPFHRNLIILTDYRDSQGDGIEAWFFLEEKDMDVLISNEGFLAFATPSY</sequence>
<evidence type="ECO:0000256" key="3">
    <source>
        <dbReference type="ARBA" id="ARBA00023315"/>
    </source>
</evidence>
<name>A0AAW1KX74_SAPOF</name>
<dbReference type="Proteomes" id="UP001443914">
    <property type="component" value="Unassembled WGS sequence"/>
</dbReference>
<dbReference type="AlphaFoldDB" id="A0AAW1KX74"/>
<organism evidence="4 5">
    <name type="scientific">Saponaria officinalis</name>
    <name type="common">Common soapwort</name>
    <name type="synonym">Lychnis saponaria</name>
    <dbReference type="NCBI Taxonomy" id="3572"/>
    <lineage>
        <taxon>Eukaryota</taxon>
        <taxon>Viridiplantae</taxon>
        <taxon>Streptophyta</taxon>
        <taxon>Embryophyta</taxon>
        <taxon>Tracheophyta</taxon>
        <taxon>Spermatophyta</taxon>
        <taxon>Magnoliopsida</taxon>
        <taxon>eudicotyledons</taxon>
        <taxon>Gunneridae</taxon>
        <taxon>Pentapetalae</taxon>
        <taxon>Caryophyllales</taxon>
        <taxon>Caryophyllaceae</taxon>
        <taxon>Caryophylleae</taxon>
        <taxon>Saponaria</taxon>
    </lineage>
</organism>
<dbReference type="Pfam" id="PF02458">
    <property type="entry name" value="Transferase"/>
    <property type="match status" value="1"/>
</dbReference>
<reference evidence="4" key="1">
    <citation type="submission" date="2024-03" db="EMBL/GenBank/DDBJ databases">
        <title>WGS assembly of Saponaria officinalis var. Norfolk2.</title>
        <authorList>
            <person name="Jenkins J."/>
            <person name="Shu S."/>
            <person name="Grimwood J."/>
            <person name="Barry K."/>
            <person name="Goodstein D."/>
            <person name="Schmutz J."/>
            <person name="Leebens-Mack J."/>
            <person name="Osbourn A."/>
        </authorList>
    </citation>
    <scope>NUCLEOTIDE SEQUENCE [LARGE SCALE GENOMIC DNA]</scope>
    <source>
        <strain evidence="4">JIC</strain>
    </source>
</reference>
<comment type="similarity">
    <text evidence="1">Belongs to the plant acyltransferase family.</text>
</comment>
<dbReference type="InterPro" id="IPR023213">
    <property type="entry name" value="CAT-like_dom_sf"/>
</dbReference>
<evidence type="ECO:0000256" key="2">
    <source>
        <dbReference type="ARBA" id="ARBA00022679"/>
    </source>
</evidence>
<accession>A0AAW1KX74</accession>
<dbReference type="Gene3D" id="3.30.559.10">
    <property type="entry name" value="Chloramphenicol acetyltransferase-like domain"/>
    <property type="match status" value="2"/>
</dbReference>
<evidence type="ECO:0000313" key="4">
    <source>
        <dbReference type="EMBL" id="KAK9725473.1"/>
    </source>
</evidence>
<gene>
    <name evidence="4" type="ORF">RND81_05G146000</name>
</gene>
<keyword evidence="2" id="KW-0808">Transferase</keyword>
<protein>
    <submittedName>
        <fullName evidence="4">Uncharacterized protein</fullName>
    </submittedName>
</protein>
<keyword evidence="3" id="KW-0012">Acyltransferase</keyword>